<sequence length="375" mass="41442">MTKLPFLAPCLIATSAMTLASPALSANETEYSFGGSINTVFLFDSNVSGAGANIPADALYNKETYGDNKIDATLSQLGAGAKRTLNDGSTISARYVMDFNAKNDSSVSPRIREAYLRWNKGSGQIIAGQTWSTLMDIRNLPTSVTEPTFSGVAFMRQPQLRWSQSFDTFKYEVAIEDGSNADIVRETGEDVKLDKSTLDLIAAADWDFSANGHVRLTGLLSEKTLHMGGQEHDELGYALQLSAVYNMTPKDKVSLIGFYGKGVDRYVLGVSQTGATWNSDDQDLELRTVDGAMAAYTRTWQPDLLSVFGVGSAETDPLEWQNDTFTYTRYAMANLIWEAYNNIYLGLEYNYSYYERDTGAELDNHRIAVGVNWKF</sequence>
<dbReference type="InterPro" id="IPR045748">
    <property type="entry name" value="DcaP"/>
</dbReference>
<dbReference type="SUPFAM" id="SSF56935">
    <property type="entry name" value="Porins"/>
    <property type="match status" value="1"/>
</dbReference>
<dbReference type="Pfam" id="PF19577">
    <property type="entry name" value="DcaP"/>
    <property type="match status" value="1"/>
</dbReference>
<name>A0A1B9QY43_9VIBR</name>
<keyword evidence="1" id="KW-0732">Signal</keyword>
<evidence type="ECO:0008006" key="4">
    <source>
        <dbReference type="Google" id="ProtNLM"/>
    </source>
</evidence>
<comment type="caution">
    <text evidence="2">The sequence shown here is derived from an EMBL/GenBank/DDBJ whole genome shotgun (WGS) entry which is preliminary data.</text>
</comment>
<keyword evidence="3" id="KW-1185">Reference proteome</keyword>
<protein>
    <recommendedName>
        <fullName evidence="4">Porin</fullName>
    </recommendedName>
</protein>
<reference evidence="3" key="1">
    <citation type="submission" date="2016-06" db="EMBL/GenBank/DDBJ databases">
        <authorList>
            <person name="Hehemann J.-H."/>
            <person name="Arevalo P."/>
            <person name="Datta M.S."/>
            <person name="Polz M.F."/>
        </authorList>
    </citation>
    <scope>NUCLEOTIDE SEQUENCE [LARGE SCALE GENOMIC DNA]</scope>
    <source>
        <strain evidence="3">9CSC122</strain>
    </source>
</reference>
<evidence type="ECO:0000313" key="3">
    <source>
        <dbReference type="Proteomes" id="UP000093173"/>
    </source>
</evidence>
<accession>A0A1B9QY43</accession>
<dbReference type="EMBL" id="MAJZ01000573">
    <property type="protein sequence ID" value="OCH75078.1"/>
    <property type="molecule type" value="Genomic_DNA"/>
</dbReference>
<proteinExistence type="predicted"/>
<gene>
    <name evidence="2" type="ORF">A6E14_11620</name>
</gene>
<evidence type="ECO:0000256" key="1">
    <source>
        <dbReference type="SAM" id="SignalP"/>
    </source>
</evidence>
<dbReference type="AlphaFoldDB" id="A0A1B9QY43"/>
<organism evidence="2 3">
    <name type="scientific">Vibrio genomosp. F10</name>
    <dbReference type="NCBI Taxonomy" id="723171"/>
    <lineage>
        <taxon>Bacteria</taxon>
        <taxon>Pseudomonadati</taxon>
        <taxon>Pseudomonadota</taxon>
        <taxon>Gammaproteobacteria</taxon>
        <taxon>Vibrionales</taxon>
        <taxon>Vibrionaceae</taxon>
        <taxon>Vibrio</taxon>
    </lineage>
</organism>
<feature type="signal peptide" evidence="1">
    <location>
        <begin position="1"/>
        <end position="25"/>
    </location>
</feature>
<evidence type="ECO:0000313" key="2">
    <source>
        <dbReference type="EMBL" id="OCH75078.1"/>
    </source>
</evidence>
<feature type="chain" id="PRO_5008634744" description="Porin" evidence="1">
    <location>
        <begin position="26"/>
        <end position="375"/>
    </location>
</feature>
<dbReference type="Proteomes" id="UP000093173">
    <property type="component" value="Unassembled WGS sequence"/>
</dbReference>